<evidence type="ECO:0000259" key="5">
    <source>
        <dbReference type="PROSITE" id="PS50109"/>
    </source>
</evidence>
<dbReference type="PANTHER" id="PTHR34220">
    <property type="entry name" value="SENSOR HISTIDINE KINASE YPDA"/>
    <property type="match status" value="1"/>
</dbReference>
<keyword evidence="6" id="KW-0418">Kinase</keyword>
<feature type="domain" description="Histidine kinase" evidence="5">
    <location>
        <begin position="414"/>
        <end position="548"/>
    </location>
</feature>
<reference evidence="7" key="1">
    <citation type="journal article" date="2019" name="Int. J. Syst. Evol. Microbiol.">
        <title>The Global Catalogue of Microorganisms (GCM) 10K type strain sequencing project: providing services to taxonomists for standard genome sequencing and annotation.</title>
        <authorList>
            <consortium name="The Broad Institute Genomics Platform"/>
            <consortium name="The Broad Institute Genome Sequencing Center for Infectious Disease"/>
            <person name="Wu L."/>
            <person name="Ma J."/>
        </authorList>
    </citation>
    <scope>NUCLEOTIDE SEQUENCE [LARGE SCALE GENOMIC DNA]</scope>
    <source>
        <strain evidence="7">KCTC 52168</strain>
    </source>
</reference>
<proteinExistence type="predicted"/>
<dbReference type="InterPro" id="IPR003594">
    <property type="entry name" value="HATPase_dom"/>
</dbReference>
<name>A0ABV7H857_9BURK</name>
<dbReference type="InterPro" id="IPR010559">
    <property type="entry name" value="Sig_transdc_His_kin_internal"/>
</dbReference>
<evidence type="ECO:0000256" key="2">
    <source>
        <dbReference type="ARBA" id="ARBA00012438"/>
    </source>
</evidence>
<evidence type="ECO:0000256" key="4">
    <source>
        <dbReference type="SAM" id="MobiDB-lite"/>
    </source>
</evidence>
<gene>
    <name evidence="6" type="ORF">ACFOEN_14230</name>
</gene>
<evidence type="ECO:0000313" key="7">
    <source>
        <dbReference type="Proteomes" id="UP001595556"/>
    </source>
</evidence>
<dbReference type="PANTHER" id="PTHR34220:SF9">
    <property type="entry name" value="SIGNAL TRANSDUCTION HISTIDINE KINASE INTERNAL REGION DOMAIN-CONTAINING PROTEIN"/>
    <property type="match status" value="1"/>
</dbReference>
<comment type="catalytic activity">
    <reaction evidence="1">
        <text>ATP + protein L-histidine = ADP + protein N-phospho-L-histidine.</text>
        <dbReference type="EC" id="2.7.13.3"/>
    </reaction>
</comment>
<keyword evidence="3" id="KW-0175">Coiled coil</keyword>
<accession>A0ABV7H857</accession>
<feature type="coiled-coil region" evidence="3">
    <location>
        <begin position="318"/>
        <end position="354"/>
    </location>
</feature>
<dbReference type="InterPro" id="IPR004358">
    <property type="entry name" value="Sig_transdc_His_kin-like_C"/>
</dbReference>
<organism evidence="6 7">
    <name type="scientific">Piscinibacterium candidicorallinum</name>
    <dbReference type="NCBI Taxonomy" id="1793872"/>
    <lineage>
        <taxon>Bacteria</taxon>
        <taxon>Pseudomonadati</taxon>
        <taxon>Pseudomonadota</taxon>
        <taxon>Betaproteobacteria</taxon>
        <taxon>Burkholderiales</taxon>
        <taxon>Piscinibacterium</taxon>
    </lineage>
</organism>
<keyword evidence="6" id="KW-0808">Transferase</keyword>
<dbReference type="EC" id="2.7.13.3" evidence="2"/>
<sequence length="558" mass="61215">MNFISRLFTAVRDFWRKFGAGYASRQTFALGRGYNRLALWLTAVTWKRLFVIGILFLILSSLMSSVLDDLFSGRPIRPLVEVNNPQKKPMTIVIEADPTGVRVRSSEDPPMPKPPKAPQAPKPPMPPVVITKDGVSIPADPSAPNRPPIVINKDGIKVGKDGEIVKIDREGIVIQPENAEKLAELDRVGHASMDEVTKILEEPAKHSEAVLGRAAERLAELATIEAMESLPLEERGEVVLEKDGLTVRVDKRGELPADFDSIIKDITQGIEEGFSGKNPNIKINNQEPRKFWLARSLTDIVIILIAALITLKVILNTQRKAEVKVAAAQSVAQAAQEESEREALKRQLVEAKLVTLQAQVEPHFLFNTLASVDHLIEVDPKRASQMQKNLIQYLRAAMPHMRDTTSNMGREAVLVESYLKILQFRMEERLTYTVDIPAGLRTAEVPPMMLLSLVENCIKHGLEPKPEGGHIDVKGEIADGKLRVTVSDTGLGFKEGMVPTSGTGVGLSNIRERLAMLYGGGASFTIGTGEINGQPGGTRAVIEIPYRLADVRSNASAV</sequence>
<dbReference type="InterPro" id="IPR050640">
    <property type="entry name" value="Bact_2-comp_sensor_kinase"/>
</dbReference>
<evidence type="ECO:0000256" key="3">
    <source>
        <dbReference type="SAM" id="Coils"/>
    </source>
</evidence>
<evidence type="ECO:0000256" key="1">
    <source>
        <dbReference type="ARBA" id="ARBA00000085"/>
    </source>
</evidence>
<dbReference type="EMBL" id="JBHRTI010000007">
    <property type="protein sequence ID" value="MFC3148786.1"/>
    <property type="molecule type" value="Genomic_DNA"/>
</dbReference>
<dbReference type="GO" id="GO:0004673">
    <property type="term" value="F:protein histidine kinase activity"/>
    <property type="evidence" value="ECO:0007669"/>
    <property type="project" value="UniProtKB-EC"/>
</dbReference>
<dbReference type="InterPro" id="IPR036890">
    <property type="entry name" value="HATPase_C_sf"/>
</dbReference>
<dbReference type="PRINTS" id="PR00344">
    <property type="entry name" value="BCTRLSENSOR"/>
</dbReference>
<dbReference type="Pfam" id="PF02518">
    <property type="entry name" value="HATPase_c"/>
    <property type="match status" value="1"/>
</dbReference>
<comment type="caution">
    <text evidence="6">The sequence shown here is derived from an EMBL/GenBank/DDBJ whole genome shotgun (WGS) entry which is preliminary data.</text>
</comment>
<dbReference type="Gene3D" id="3.30.565.10">
    <property type="entry name" value="Histidine kinase-like ATPase, C-terminal domain"/>
    <property type="match status" value="1"/>
</dbReference>
<dbReference type="InterPro" id="IPR005467">
    <property type="entry name" value="His_kinase_dom"/>
</dbReference>
<protein>
    <recommendedName>
        <fullName evidence="2">histidine kinase</fullName>
        <ecNumber evidence="2">2.7.13.3</ecNumber>
    </recommendedName>
</protein>
<feature type="compositionally biased region" description="Pro residues" evidence="4">
    <location>
        <begin position="109"/>
        <end position="125"/>
    </location>
</feature>
<dbReference type="SUPFAM" id="SSF55874">
    <property type="entry name" value="ATPase domain of HSP90 chaperone/DNA topoisomerase II/histidine kinase"/>
    <property type="match status" value="1"/>
</dbReference>
<dbReference type="Proteomes" id="UP001595556">
    <property type="component" value="Unassembled WGS sequence"/>
</dbReference>
<dbReference type="RefSeq" id="WP_377305030.1">
    <property type="nucleotide sequence ID" value="NZ_CP180191.1"/>
</dbReference>
<dbReference type="PROSITE" id="PS50109">
    <property type="entry name" value="HIS_KIN"/>
    <property type="match status" value="1"/>
</dbReference>
<dbReference type="Pfam" id="PF06580">
    <property type="entry name" value="His_kinase"/>
    <property type="match status" value="1"/>
</dbReference>
<evidence type="ECO:0000313" key="6">
    <source>
        <dbReference type="EMBL" id="MFC3148786.1"/>
    </source>
</evidence>
<keyword evidence="7" id="KW-1185">Reference proteome</keyword>
<feature type="region of interest" description="Disordered" evidence="4">
    <location>
        <begin position="101"/>
        <end position="125"/>
    </location>
</feature>
<dbReference type="SMART" id="SM00387">
    <property type="entry name" value="HATPase_c"/>
    <property type="match status" value="1"/>
</dbReference>